<comment type="caution">
    <text evidence="1">The sequence shown here is derived from an EMBL/GenBank/DDBJ whole genome shotgun (WGS) entry which is preliminary data.</text>
</comment>
<name>A0AAN7ADB0_9PEZI</name>
<reference evidence="1" key="1">
    <citation type="journal article" date="2023" name="Mol. Phylogenet. Evol.">
        <title>Genome-scale phylogeny and comparative genomics of the fungal order Sordariales.</title>
        <authorList>
            <person name="Hensen N."/>
            <person name="Bonometti L."/>
            <person name="Westerberg I."/>
            <person name="Brannstrom I.O."/>
            <person name="Guillou S."/>
            <person name="Cros-Aarteil S."/>
            <person name="Calhoun S."/>
            <person name="Haridas S."/>
            <person name="Kuo A."/>
            <person name="Mondo S."/>
            <person name="Pangilinan J."/>
            <person name="Riley R."/>
            <person name="LaButti K."/>
            <person name="Andreopoulos B."/>
            <person name="Lipzen A."/>
            <person name="Chen C."/>
            <person name="Yan M."/>
            <person name="Daum C."/>
            <person name="Ng V."/>
            <person name="Clum A."/>
            <person name="Steindorff A."/>
            <person name="Ohm R.A."/>
            <person name="Martin F."/>
            <person name="Silar P."/>
            <person name="Natvig D.O."/>
            <person name="Lalanne C."/>
            <person name="Gautier V."/>
            <person name="Ament-Velasquez S.L."/>
            <person name="Kruys A."/>
            <person name="Hutchinson M.I."/>
            <person name="Powell A.J."/>
            <person name="Barry K."/>
            <person name="Miller A.N."/>
            <person name="Grigoriev I.V."/>
            <person name="Debuchy R."/>
            <person name="Gladieux P."/>
            <person name="Hiltunen Thoren M."/>
            <person name="Johannesson H."/>
        </authorList>
    </citation>
    <scope>NUCLEOTIDE SEQUENCE</scope>
    <source>
        <strain evidence="1">CBS 892.96</strain>
    </source>
</reference>
<dbReference type="PANTHER" id="PTHR38846:SF1">
    <property type="entry name" value="C3H1-TYPE DOMAIN-CONTAINING PROTEIN"/>
    <property type="match status" value="1"/>
</dbReference>
<dbReference type="PANTHER" id="PTHR38846">
    <property type="entry name" value="C3H1-TYPE DOMAIN-CONTAINING PROTEIN"/>
    <property type="match status" value="1"/>
</dbReference>
<gene>
    <name evidence="1" type="ORF">QBC36DRAFT_317368</name>
</gene>
<accession>A0AAN7ADB0</accession>
<dbReference type="Proteomes" id="UP001302321">
    <property type="component" value="Unassembled WGS sequence"/>
</dbReference>
<reference evidence="1" key="2">
    <citation type="submission" date="2023-05" db="EMBL/GenBank/DDBJ databases">
        <authorList>
            <consortium name="Lawrence Berkeley National Laboratory"/>
            <person name="Steindorff A."/>
            <person name="Hensen N."/>
            <person name="Bonometti L."/>
            <person name="Westerberg I."/>
            <person name="Brannstrom I.O."/>
            <person name="Guillou S."/>
            <person name="Cros-Aarteil S."/>
            <person name="Calhoun S."/>
            <person name="Haridas S."/>
            <person name="Kuo A."/>
            <person name="Mondo S."/>
            <person name="Pangilinan J."/>
            <person name="Riley R."/>
            <person name="Labutti K."/>
            <person name="Andreopoulos B."/>
            <person name="Lipzen A."/>
            <person name="Chen C."/>
            <person name="Yanf M."/>
            <person name="Daum C."/>
            <person name="Ng V."/>
            <person name="Clum A."/>
            <person name="Ohm R."/>
            <person name="Martin F."/>
            <person name="Silar P."/>
            <person name="Natvig D."/>
            <person name="Lalanne C."/>
            <person name="Gautier V."/>
            <person name="Ament-Velasquez S.L."/>
            <person name="Kruys A."/>
            <person name="Hutchinson M.I."/>
            <person name="Powell A.J."/>
            <person name="Barry K."/>
            <person name="Miller A.N."/>
            <person name="Grigoriev I.V."/>
            <person name="Debuchy R."/>
            <person name="Gladieux P."/>
            <person name="Thoren M.H."/>
            <person name="Johannesson H."/>
        </authorList>
    </citation>
    <scope>NUCLEOTIDE SEQUENCE</scope>
    <source>
        <strain evidence="1">CBS 892.96</strain>
    </source>
</reference>
<organism evidence="1 2">
    <name type="scientific">Triangularia setosa</name>
    <dbReference type="NCBI Taxonomy" id="2587417"/>
    <lineage>
        <taxon>Eukaryota</taxon>
        <taxon>Fungi</taxon>
        <taxon>Dikarya</taxon>
        <taxon>Ascomycota</taxon>
        <taxon>Pezizomycotina</taxon>
        <taxon>Sordariomycetes</taxon>
        <taxon>Sordariomycetidae</taxon>
        <taxon>Sordariales</taxon>
        <taxon>Podosporaceae</taxon>
        <taxon>Triangularia</taxon>
    </lineage>
</organism>
<evidence type="ECO:0000313" key="1">
    <source>
        <dbReference type="EMBL" id="KAK4181582.1"/>
    </source>
</evidence>
<sequence length="142" mass="16390">MARKNKNKKKNSPQISQQEEQLPAIVASFNEYLGAGDLGDWQRLCSDIFYDHELQALDLSSKTKCRKALKAVFINIQDFVDAVEENTAGAYPKVYPQRFPSHTNLVKYTLKTRRIYPKEWVKNGLGPVKTLLREILHHHHRG</sequence>
<protein>
    <submittedName>
        <fullName evidence="1">Uncharacterized protein</fullName>
    </submittedName>
</protein>
<proteinExistence type="predicted"/>
<dbReference type="EMBL" id="MU866085">
    <property type="protein sequence ID" value="KAK4181582.1"/>
    <property type="molecule type" value="Genomic_DNA"/>
</dbReference>
<dbReference type="AlphaFoldDB" id="A0AAN7ADB0"/>
<keyword evidence="2" id="KW-1185">Reference proteome</keyword>
<evidence type="ECO:0000313" key="2">
    <source>
        <dbReference type="Proteomes" id="UP001302321"/>
    </source>
</evidence>